<protein>
    <submittedName>
        <fullName evidence="1">Uncharacterized protein</fullName>
    </submittedName>
</protein>
<evidence type="ECO:0000313" key="1">
    <source>
        <dbReference type="EMBL" id="KAK8937591.1"/>
    </source>
</evidence>
<dbReference type="PANTHER" id="PTHR33237:SF46">
    <property type="entry name" value="OS01G0606100 PROTEIN"/>
    <property type="match status" value="1"/>
</dbReference>
<evidence type="ECO:0000313" key="2">
    <source>
        <dbReference type="Proteomes" id="UP001412067"/>
    </source>
</evidence>
<dbReference type="PANTHER" id="PTHR33237">
    <property type="entry name" value="F2P16.13 PROTEIN-RELATED"/>
    <property type="match status" value="1"/>
</dbReference>
<organism evidence="1 2">
    <name type="scientific">Platanthera guangdongensis</name>
    <dbReference type="NCBI Taxonomy" id="2320717"/>
    <lineage>
        <taxon>Eukaryota</taxon>
        <taxon>Viridiplantae</taxon>
        <taxon>Streptophyta</taxon>
        <taxon>Embryophyta</taxon>
        <taxon>Tracheophyta</taxon>
        <taxon>Spermatophyta</taxon>
        <taxon>Magnoliopsida</taxon>
        <taxon>Liliopsida</taxon>
        <taxon>Asparagales</taxon>
        <taxon>Orchidaceae</taxon>
        <taxon>Orchidoideae</taxon>
        <taxon>Orchideae</taxon>
        <taxon>Orchidinae</taxon>
        <taxon>Platanthera</taxon>
    </lineage>
</organism>
<keyword evidence="2" id="KW-1185">Reference proteome</keyword>
<dbReference type="Proteomes" id="UP001412067">
    <property type="component" value="Unassembled WGS sequence"/>
</dbReference>
<gene>
    <name evidence="1" type="ORF">KSP40_PGU017170</name>
</gene>
<name>A0ABR2LBV3_9ASPA</name>
<proteinExistence type="predicted"/>
<sequence length="125" mass="14311">MALKNLFGKVMKLYERAAGKLSRQRATRTRLLTHYGNGSIIPFLHNKSLISEKNKERFGRTAARNERQEEEDAVWRRTIMMGEKCQPLEFSGVICYDGNGRRVATTPRTPVRGKHTFMDSSSSSF</sequence>
<comment type="caution">
    <text evidence="1">The sequence shown here is derived from an EMBL/GenBank/DDBJ whole genome shotgun (WGS) entry which is preliminary data.</text>
</comment>
<reference evidence="1 2" key="1">
    <citation type="journal article" date="2022" name="Nat. Plants">
        <title>Genomes of leafy and leafless Platanthera orchids illuminate the evolution of mycoheterotrophy.</title>
        <authorList>
            <person name="Li M.H."/>
            <person name="Liu K.W."/>
            <person name="Li Z."/>
            <person name="Lu H.C."/>
            <person name="Ye Q.L."/>
            <person name="Zhang D."/>
            <person name="Wang J.Y."/>
            <person name="Li Y.F."/>
            <person name="Zhong Z.M."/>
            <person name="Liu X."/>
            <person name="Yu X."/>
            <person name="Liu D.K."/>
            <person name="Tu X.D."/>
            <person name="Liu B."/>
            <person name="Hao Y."/>
            <person name="Liao X.Y."/>
            <person name="Jiang Y.T."/>
            <person name="Sun W.H."/>
            <person name="Chen J."/>
            <person name="Chen Y.Q."/>
            <person name="Ai Y."/>
            <person name="Zhai J.W."/>
            <person name="Wu S.S."/>
            <person name="Zhou Z."/>
            <person name="Hsiao Y.Y."/>
            <person name="Wu W.L."/>
            <person name="Chen Y.Y."/>
            <person name="Lin Y.F."/>
            <person name="Hsu J.L."/>
            <person name="Li C.Y."/>
            <person name="Wang Z.W."/>
            <person name="Zhao X."/>
            <person name="Zhong W.Y."/>
            <person name="Ma X.K."/>
            <person name="Ma L."/>
            <person name="Huang J."/>
            <person name="Chen G.Z."/>
            <person name="Huang M.Z."/>
            <person name="Huang L."/>
            <person name="Peng D.H."/>
            <person name="Luo Y.B."/>
            <person name="Zou S.Q."/>
            <person name="Chen S.P."/>
            <person name="Lan S."/>
            <person name="Tsai W.C."/>
            <person name="Van de Peer Y."/>
            <person name="Liu Z.J."/>
        </authorList>
    </citation>
    <scope>NUCLEOTIDE SEQUENCE [LARGE SCALE GENOMIC DNA]</scope>
    <source>
        <strain evidence="1">Lor288</strain>
    </source>
</reference>
<dbReference type="EMBL" id="JBBWWR010000021">
    <property type="protein sequence ID" value="KAK8937591.1"/>
    <property type="molecule type" value="Genomic_DNA"/>
</dbReference>
<accession>A0ABR2LBV3</accession>